<proteinExistence type="predicted"/>
<feature type="domain" description="FAD dependent oxidoreductase" evidence="2">
    <location>
        <begin position="17"/>
        <end position="404"/>
    </location>
</feature>
<comment type="caution">
    <text evidence="3">The sequence shown here is derived from an EMBL/GenBank/DDBJ whole genome shotgun (WGS) entry which is preliminary data.</text>
</comment>
<evidence type="ECO:0000313" key="3">
    <source>
        <dbReference type="EMBL" id="MBL0371019.1"/>
    </source>
</evidence>
<dbReference type="Proteomes" id="UP000633219">
    <property type="component" value="Unassembled WGS sequence"/>
</dbReference>
<dbReference type="PANTHER" id="PTHR13847">
    <property type="entry name" value="SARCOSINE DEHYDROGENASE-RELATED"/>
    <property type="match status" value="1"/>
</dbReference>
<dbReference type="InterPro" id="IPR036188">
    <property type="entry name" value="FAD/NAD-bd_sf"/>
</dbReference>
<organism evidence="3 4">
    <name type="scientific">Rhizobium setariae</name>
    <dbReference type="NCBI Taxonomy" id="2801340"/>
    <lineage>
        <taxon>Bacteria</taxon>
        <taxon>Pseudomonadati</taxon>
        <taxon>Pseudomonadota</taxon>
        <taxon>Alphaproteobacteria</taxon>
        <taxon>Hyphomicrobiales</taxon>
        <taxon>Rhizobiaceae</taxon>
        <taxon>Rhizobium/Agrobacterium group</taxon>
        <taxon>Rhizobium</taxon>
    </lineage>
</organism>
<reference evidence="3" key="1">
    <citation type="submission" date="2021-01" db="EMBL/GenBank/DDBJ databases">
        <title>Rhizobium sp. strain KVB221 16S ribosomal RNA gene Genome sequencing and assembly.</title>
        <authorList>
            <person name="Kang M."/>
        </authorList>
    </citation>
    <scope>NUCLEOTIDE SEQUENCE</scope>
    <source>
        <strain evidence="3">KVB221</strain>
    </source>
</reference>
<dbReference type="Pfam" id="PF01266">
    <property type="entry name" value="DAO"/>
    <property type="match status" value="1"/>
</dbReference>
<dbReference type="AlphaFoldDB" id="A0A937CMJ9"/>
<dbReference type="SUPFAM" id="SSF51971">
    <property type="entry name" value="Nucleotide-binding domain"/>
    <property type="match status" value="1"/>
</dbReference>
<protein>
    <submittedName>
        <fullName evidence="3">FAD-binding oxidoreductase</fullName>
    </submittedName>
</protein>
<dbReference type="InterPro" id="IPR006076">
    <property type="entry name" value="FAD-dep_OxRdtase"/>
</dbReference>
<dbReference type="EMBL" id="JAEQNC010000002">
    <property type="protein sequence ID" value="MBL0371019.1"/>
    <property type="molecule type" value="Genomic_DNA"/>
</dbReference>
<keyword evidence="4" id="KW-1185">Reference proteome</keyword>
<evidence type="ECO:0000259" key="2">
    <source>
        <dbReference type="Pfam" id="PF01266"/>
    </source>
</evidence>
<dbReference type="GO" id="GO:0005737">
    <property type="term" value="C:cytoplasm"/>
    <property type="evidence" value="ECO:0007669"/>
    <property type="project" value="TreeGrafter"/>
</dbReference>
<keyword evidence="1" id="KW-0560">Oxidoreductase</keyword>
<name>A0A937CMJ9_9HYPH</name>
<dbReference type="GO" id="GO:0016491">
    <property type="term" value="F:oxidoreductase activity"/>
    <property type="evidence" value="ECO:0007669"/>
    <property type="project" value="UniProtKB-KW"/>
</dbReference>
<accession>A0A937CMJ9</accession>
<evidence type="ECO:0000256" key="1">
    <source>
        <dbReference type="ARBA" id="ARBA00023002"/>
    </source>
</evidence>
<dbReference type="PANTHER" id="PTHR13847:SF289">
    <property type="entry name" value="GLYCINE OXIDASE"/>
    <property type="match status" value="1"/>
</dbReference>
<evidence type="ECO:0000313" key="4">
    <source>
        <dbReference type="Proteomes" id="UP000633219"/>
    </source>
</evidence>
<dbReference type="RefSeq" id="WP_201652999.1">
    <property type="nucleotide sequence ID" value="NZ_JAEQNC010000002.1"/>
</dbReference>
<gene>
    <name evidence="3" type="ORF">JJB09_03170</name>
</gene>
<dbReference type="Gene3D" id="3.50.50.60">
    <property type="entry name" value="FAD/NAD(P)-binding domain"/>
    <property type="match status" value="2"/>
</dbReference>
<dbReference type="Gene3D" id="3.30.9.10">
    <property type="entry name" value="D-Amino Acid Oxidase, subunit A, domain 2"/>
    <property type="match status" value="2"/>
</dbReference>
<sequence>MSSGDKSLSLSGQSKADILVVGGGIMGLWGAVKAAQAGLSVILVDAGEIGGGASGGVLGALFPWMPDRWDAKKQFQYDALVGLPEELAVLEAATGLSAAFRRSGRIIPLPKSHLKAIALRHQADALNNWHQGDIRFFWHVSDTPPVADYIAPEFGEGGYVNDTLAARAAPRAVTALLKAWLERQPNVRLIEHAALASLDAPKGRAEVAAFAPHPSPLPASGERGQWSADRATIPFAPLAGSRWRQPDEGQSSISTITFSHTFIAAGVDSFPMLENLLPPLAKPLGQGVKGQAAMLRSDIDPALPVAFLDGIYIVPHENGYVAVGSTSENHYADPLSTDQHLDHVLEKARALVPALARAEVVARWAGIRPKSIGRDPLVGPVADHPNVISLTGGFKISFGMAHRLGQCAVDFAMGREPEGLPENFTLSGQLSSIR</sequence>